<dbReference type="EMBL" id="JAAKYA010000089">
    <property type="protein sequence ID" value="NGO40419.1"/>
    <property type="molecule type" value="Genomic_DNA"/>
</dbReference>
<sequence length="169" mass="19034">MVGTVVLLVVAFLPGLPAIAGYKKTYFDVANGRLMTEWSVCGCTRRGTIEETRYSELLRKYGFDELPPVWKEAWATSVGLKKISGTVFIDSAYGRVAADAMQFALGMELMLMDDNDPPETRFEKARRRIAEFRRLVMSGTPAEVRDYVLSFLKEREEYERKAKAGTEGG</sequence>
<keyword evidence="2" id="KW-1185">Reference proteome</keyword>
<evidence type="ECO:0000313" key="2">
    <source>
        <dbReference type="Proteomes" id="UP000477311"/>
    </source>
</evidence>
<dbReference type="RefSeq" id="WP_165108997.1">
    <property type="nucleotide sequence ID" value="NZ_JAAKYA010000089.1"/>
</dbReference>
<comment type="caution">
    <text evidence="1">The sequence shown here is derived from an EMBL/GenBank/DDBJ whole genome shotgun (WGS) entry which is preliminary data.</text>
</comment>
<organism evidence="1 2">
    <name type="scientific">Limisphaera ngatamarikiensis</name>
    <dbReference type="NCBI Taxonomy" id="1324935"/>
    <lineage>
        <taxon>Bacteria</taxon>
        <taxon>Pseudomonadati</taxon>
        <taxon>Verrucomicrobiota</taxon>
        <taxon>Verrucomicrobiia</taxon>
        <taxon>Limisphaerales</taxon>
        <taxon>Limisphaeraceae</taxon>
        <taxon>Limisphaera</taxon>
    </lineage>
</organism>
<gene>
    <name evidence="1" type="ORF">G4L39_13605</name>
</gene>
<name>A0A6M1RSC6_9BACT</name>
<proteinExistence type="predicted"/>
<evidence type="ECO:0000313" key="1">
    <source>
        <dbReference type="EMBL" id="NGO40419.1"/>
    </source>
</evidence>
<dbReference type="Proteomes" id="UP000477311">
    <property type="component" value="Unassembled WGS sequence"/>
</dbReference>
<protein>
    <submittedName>
        <fullName evidence="1">Uncharacterized protein</fullName>
    </submittedName>
</protein>
<accession>A0A6M1RSC6</accession>
<dbReference type="AlphaFoldDB" id="A0A6M1RSC6"/>
<reference evidence="1 2" key="1">
    <citation type="submission" date="2020-02" db="EMBL/GenBank/DDBJ databases">
        <title>Draft genome sequence of Limisphaera ngatamarikiensis NGM72.4T, a thermophilic Verrucomicrobia grouped in subdivision 3.</title>
        <authorList>
            <person name="Carere C.R."/>
            <person name="Steen J."/>
            <person name="Hugenholtz P."/>
            <person name="Stott M.B."/>
        </authorList>
    </citation>
    <scope>NUCLEOTIDE SEQUENCE [LARGE SCALE GENOMIC DNA]</scope>
    <source>
        <strain evidence="1 2">NGM72.4</strain>
    </source>
</reference>